<dbReference type="PROSITE" id="PS50987">
    <property type="entry name" value="HTH_ARSR_2"/>
    <property type="match status" value="1"/>
</dbReference>
<dbReference type="SUPFAM" id="SSF46785">
    <property type="entry name" value="Winged helix' DNA-binding domain"/>
    <property type="match status" value="1"/>
</dbReference>
<reference evidence="2 3" key="1">
    <citation type="submission" date="2019-02" db="EMBL/GenBank/DDBJ databases">
        <title>Deep-cultivation of Planctomycetes and their phenomic and genomic characterization uncovers novel biology.</title>
        <authorList>
            <person name="Wiegand S."/>
            <person name="Jogler M."/>
            <person name="Boedeker C."/>
            <person name="Pinto D."/>
            <person name="Vollmers J."/>
            <person name="Rivas-Marin E."/>
            <person name="Kohn T."/>
            <person name="Peeters S.H."/>
            <person name="Heuer A."/>
            <person name="Rast P."/>
            <person name="Oberbeckmann S."/>
            <person name="Bunk B."/>
            <person name="Jeske O."/>
            <person name="Meyerdierks A."/>
            <person name="Storesund J.E."/>
            <person name="Kallscheuer N."/>
            <person name="Luecker S."/>
            <person name="Lage O.M."/>
            <person name="Pohl T."/>
            <person name="Merkel B.J."/>
            <person name="Hornburger P."/>
            <person name="Mueller R.-W."/>
            <person name="Bruemmer F."/>
            <person name="Labrenz M."/>
            <person name="Spormann A.M."/>
            <person name="Op den Camp H."/>
            <person name="Overmann J."/>
            <person name="Amann R."/>
            <person name="Jetten M.S.M."/>
            <person name="Mascher T."/>
            <person name="Medema M.H."/>
            <person name="Devos D.P."/>
            <person name="Kaster A.-K."/>
            <person name="Ovreas L."/>
            <person name="Rohde M."/>
            <person name="Galperin M.Y."/>
            <person name="Jogler C."/>
        </authorList>
    </citation>
    <scope>NUCLEOTIDE SEQUENCE [LARGE SCALE GENOMIC DNA]</scope>
    <source>
        <strain evidence="2 3">Pla133</strain>
    </source>
</reference>
<dbReference type="InterPro" id="IPR011991">
    <property type="entry name" value="ArsR-like_HTH"/>
</dbReference>
<accession>A0A518BGN9</accession>
<protein>
    <submittedName>
        <fullName evidence="2">HTH-type transcriptional regulator</fullName>
    </submittedName>
</protein>
<dbReference type="PANTHER" id="PTHR38600:SF2">
    <property type="entry name" value="SLL0088 PROTEIN"/>
    <property type="match status" value="1"/>
</dbReference>
<dbReference type="SMART" id="SM00418">
    <property type="entry name" value="HTH_ARSR"/>
    <property type="match status" value="1"/>
</dbReference>
<dbReference type="PRINTS" id="PR00778">
    <property type="entry name" value="HTHARSR"/>
</dbReference>
<name>A0A518BGN9_9BACT</name>
<gene>
    <name evidence="2" type="ORF">Pla133_12250</name>
</gene>
<dbReference type="AlphaFoldDB" id="A0A518BGN9"/>
<dbReference type="Pfam" id="PF12840">
    <property type="entry name" value="HTH_20"/>
    <property type="match status" value="1"/>
</dbReference>
<dbReference type="KEGG" id="pbap:Pla133_12250"/>
<dbReference type="InterPro" id="IPR001845">
    <property type="entry name" value="HTH_ArsR_DNA-bd_dom"/>
</dbReference>
<dbReference type="InterPro" id="IPR036390">
    <property type="entry name" value="WH_DNA-bd_sf"/>
</dbReference>
<dbReference type="CDD" id="cd00090">
    <property type="entry name" value="HTH_ARSR"/>
    <property type="match status" value="1"/>
</dbReference>
<evidence type="ECO:0000313" key="3">
    <source>
        <dbReference type="Proteomes" id="UP000316921"/>
    </source>
</evidence>
<dbReference type="Gene3D" id="1.10.10.10">
    <property type="entry name" value="Winged helix-like DNA-binding domain superfamily/Winged helix DNA-binding domain"/>
    <property type="match status" value="1"/>
</dbReference>
<dbReference type="RefSeq" id="WP_145063466.1">
    <property type="nucleotide sequence ID" value="NZ_CP036287.1"/>
</dbReference>
<dbReference type="GO" id="GO:0003700">
    <property type="term" value="F:DNA-binding transcription factor activity"/>
    <property type="evidence" value="ECO:0007669"/>
    <property type="project" value="InterPro"/>
</dbReference>
<proteinExistence type="predicted"/>
<dbReference type="InterPro" id="IPR036388">
    <property type="entry name" value="WH-like_DNA-bd_sf"/>
</dbReference>
<keyword evidence="3" id="KW-1185">Reference proteome</keyword>
<dbReference type="NCBIfam" id="NF033788">
    <property type="entry name" value="HTH_metalloreg"/>
    <property type="match status" value="1"/>
</dbReference>
<dbReference type="EMBL" id="CP036287">
    <property type="protein sequence ID" value="QDU66159.1"/>
    <property type="molecule type" value="Genomic_DNA"/>
</dbReference>
<feature type="domain" description="HTH arsR-type" evidence="1">
    <location>
        <begin position="1"/>
        <end position="94"/>
    </location>
</feature>
<evidence type="ECO:0000313" key="2">
    <source>
        <dbReference type="EMBL" id="QDU66159.1"/>
    </source>
</evidence>
<dbReference type="PANTHER" id="PTHR38600">
    <property type="entry name" value="TRANSCRIPTIONAL REGULATORY PROTEIN"/>
    <property type="match status" value="1"/>
</dbReference>
<organism evidence="2 3">
    <name type="scientific">Engelhardtia mirabilis</name>
    <dbReference type="NCBI Taxonomy" id="2528011"/>
    <lineage>
        <taxon>Bacteria</taxon>
        <taxon>Pseudomonadati</taxon>
        <taxon>Planctomycetota</taxon>
        <taxon>Planctomycetia</taxon>
        <taxon>Planctomycetia incertae sedis</taxon>
        <taxon>Engelhardtia</taxon>
    </lineage>
</organism>
<dbReference type="Proteomes" id="UP000316921">
    <property type="component" value="Chromosome"/>
</dbReference>
<sequence>MSPATESLDRVFQALANPTRRAVVVRLGRGPAPVSELAAPFDMSMPAFLQHIQVLEASGVVRTKKRGRVRTVSVVPARLTKASAWLEQQRSLWEARLDQLDDYLGEMQANP</sequence>
<evidence type="ECO:0000259" key="1">
    <source>
        <dbReference type="PROSITE" id="PS50987"/>
    </source>
</evidence>